<evidence type="ECO:0000313" key="1">
    <source>
        <dbReference type="EnsemblMetazoa" id="GAUT004777-PA"/>
    </source>
</evidence>
<name>A0A1A9UH68_GLOAU</name>
<keyword evidence="2" id="KW-1185">Reference proteome</keyword>
<dbReference type="InterPro" id="IPR036280">
    <property type="entry name" value="Multihaem_cyt_sf"/>
</dbReference>
<protein>
    <submittedName>
        <fullName evidence="1">Uncharacterized protein</fullName>
    </submittedName>
</protein>
<dbReference type="EnsemblMetazoa" id="GAUT004777-RA">
    <property type="protein sequence ID" value="GAUT004777-PA"/>
    <property type="gene ID" value="GAUT004777"/>
</dbReference>
<organism evidence="1 2">
    <name type="scientific">Glossina austeni</name>
    <name type="common">Savannah tsetse fly</name>
    <dbReference type="NCBI Taxonomy" id="7395"/>
    <lineage>
        <taxon>Eukaryota</taxon>
        <taxon>Metazoa</taxon>
        <taxon>Ecdysozoa</taxon>
        <taxon>Arthropoda</taxon>
        <taxon>Hexapoda</taxon>
        <taxon>Insecta</taxon>
        <taxon>Pterygota</taxon>
        <taxon>Neoptera</taxon>
        <taxon>Endopterygota</taxon>
        <taxon>Diptera</taxon>
        <taxon>Brachycera</taxon>
        <taxon>Muscomorpha</taxon>
        <taxon>Hippoboscoidea</taxon>
        <taxon>Glossinidae</taxon>
        <taxon>Glossina</taxon>
    </lineage>
</organism>
<dbReference type="Proteomes" id="UP000078200">
    <property type="component" value="Unassembled WGS sequence"/>
</dbReference>
<proteinExistence type="predicted"/>
<reference evidence="1" key="1">
    <citation type="submission" date="2020-05" db="UniProtKB">
        <authorList>
            <consortium name="EnsemblMetazoa"/>
        </authorList>
    </citation>
    <scope>IDENTIFICATION</scope>
    <source>
        <strain evidence="1">TTRI</strain>
    </source>
</reference>
<accession>A0A1A9UH68</accession>
<dbReference type="VEuPathDB" id="VectorBase:GAUT004777"/>
<dbReference type="AlphaFoldDB" id="A0A1A9UH68"/>
<sequence length="115" mass="13181">MFYSVALFDYFINKMRKLKSTNCNRNRNRYHLPIASNSKKVLFLNLSLFPSLSQDFLSGHSPTFCSNCHLIDTAYHECGLANLANLKSFGGLTARFNCLKCHFEGQIDLKFYQVA</sequence>
<dbReference type="SUPFAM" id="SSF48695">
    <property type="entry name" value="Multiheme cytochromes"/>
    <property type="match status" value="1"/>
</dbReference>
<evidence type="ECO:0000313" key="2">
    <source>
        <dbReference type="Proteomes" id="UP000078200"/>
    </source>
</evidence>